<feature type="compositionally biased region" description="Pro residues" evidence="14">
    <location>
        <begin position="81"/>
        <end position="91"/>
    </location>
</feature>
<dbReference type="PANTHER" id="PTHR15415:SF7">
    <property type="entry name" value="MICOS COMPLEX SUBUNIT MIC60"/>
    <property type="match status" value="1"/>
</dbReference>
<evidence type="ECO:0000256" key="4">
    <source>
        <dbReference type="ARBA" id="ARBA00018116"/>
    </source>
</evidence>
<keyword evidence="5 13" id="KW-0812">Transmembrane</keyword>
<organism evidence="15 16">
    <name type="scientific">Sporothrix stenoceras</name>
    <dbReference type="NCBI Taxonomy" id="5173"/>
    <lineage>
        <taxon>Eukaryota</taxon>
        <taxon>Fungi</taxon>
        <taxon>Dikarya</taxon>
        <taxon>Ascomycota</taxon>
        <taxon>Pezizomycotina</taxon>
        <taxon>Sordariomycetes</taxon>
        <taxon>Sordariomycetidae</taxon>
        <taxon>Ophiostomatales</taxon>
        <taxon>Ophiostomataceae</taxon>
        <taxon>Sporothrix</taxon>
    </lineage>
</organism>
<evidence type="ECO:0000256" key="8">
    <source>
        <dbReference type="ARBA" id="ARBA00022989"/>
    </source>
</evidence>
<feature type="region of interest" description="Disordered" evidence="14">
    <location>
        <begin position="272"/>
        <end position="299"/>
    </location>
</feature>
<comment type="similarity">
    <text evidence="2 13">Belongs to the MICOS complex subunit Mic60 family.</text>
</comment>
<evidence type="ECO:0000256" key="3">
    <source>
        <dbReference type="ARBA" id="ARBA00011875"/>
    </source>
</evidence>
<keyword evidence="8 13" id="KW-1133">Transmembrane helix</keyword>
<dbReference type="EMBL" id="JAWCUI010000068">
    <property type="protein sequence ID" value="KAL1889906.1"/>
    <property type="molecule type" value="Genomic_DNA"/>
</dbReference>
<evidence type="ECO:0000256" key="2">
    <source>
        <dbReference type="ARBA" id="ARBA00010877"/>
    </source>
</evidence>
<keyword evidence="7" id="KW-0809">Transit peptide</keyword>
<evidence type="ECO:0000256" key="10">
    <source>
        <dbReference type="ARBA" id="ARBA00023128"/>
    </source>
</evidence>
<comment type="subunit">
    <text evidence="3 13">Component of the mitochondrial contact site and cristae organizing system (MICOS) complex.</text>
</comment>
<accession>A0ABR3YNL8</accession>
<gene>
    <name evidence="15" type="ORF">Sste5346_008633</name>
</gene>
<feature type="compositionally biased region" description="Low complexity" evidence="14">
    <location>
        <begin position="226"/>
        <end position="245"/>
    </location>
</feature>
<comment type="subcellular location">
    <subcellularLocation>
        <location evidence="1 13">Mitochondrion inner membrane</location>
        <topology evidence="1 13">Single-pass membrane protein</topology>
    </subcellularLocation>
</comment>
<evidence type="ECO:0000256" key="6">
    <source>
        <dbReference type="ARBA" id="ARBA00022792"/>
    </source>
</evidence>
<keyword evidence="9" id="KW-0175">Coiled coil</keyword>
<keyword evidence="6 13" id="KW-0999">Mitochondrion inner membrane</keyword>
<feature type="compositionally biased region" description="Low complexity" evidence="14">
    <location>
        <begin position="92"/>
        <end position="107"/>
    </location>
</feature>
<dbReference type="Pfam" id="PF09731">
    <property type="entry name" value="Mitofilin"/>
    <property type="match status" value="1"/>
</dbReference>
<evidence type="ECO:0000256" key="9">
    <source>
        <dbReference type="ARBA" id="ARBA00023054"/>
    </source>
</evidence>
<evidence type="ECO:0000256" key="1">
    <source>
        <dbReference type="ARBA" id="ARBA00004434"/>
    </source>
</evidence>
<feature type="region of interest" description="Disordered" evidence="14">
    <location>
        <begin position="43"/>
        <end position="109"/>
    </location>
</feature>
<evidence type="ECO:0000313" key="16">
    <source>
        <dbReference type="Proteomes" id="UP001583186"/>
    </source>
</evidence>
<keyword evidence="16" id="KW-1185">Reference proteome</keyword>
<feature type="region of interest" description="Disordered" evidence="14">
    <location>
        <begin position="178"/>
        <end position="257"/>
    </location>
</feature>
<dbReference type="PANTHER" id="PTHR15415">
    <property type="entry name" value="MITOFILIN"/>
    <property type="match status" value="1"/>
</dbReference>
<evidence type="ECO:0000256" key="12">
    <source>
        <dbReference type="ARBA" id="ARBA00025571"/>
    </source>
</evidence>
<dbReference type="Proteomes" id="UP001583186">
    <property type="component" value="Unassembled WGS sequence"/>
</dbReference>
<reference evidence="15 16" key="1">
    <citation type="journal article" date="2024" name="IMA Fungus">
        <title>IMA Genome - F19 : A genome assembly and annotation guide to empower mycologists, including annotated draft genome sequences of Ceratocystis pirilliformis, Diaporthe australafricana, Fusarium ophioides, Paecilomyces lecythidis, and Sporothrix stenoceras.</title>
        <authorList>
            <person name="Aylward J."/>
            <person name="Wilson A.M."/>
            <person name="Visagie C.M."/>
            <person name="Spraker J."/>
            <person name="Barnes I."/>
            <person name="Buitendag C."/>
            <person name="Ceriani C."/>
            <person name="Del Mar Angel L."/>
            <person name="du Plessis D."/>
            <person name="Fuchs T."/>
            <person name="Gasser K."/>
            <person name="Kramer D."/>
            <person name="Li W."/>
            <person name="Munsamy K."/>
            <person name="Piso A."/>
            <person name="Price J.L."/>
            <person name="Sonnekus B."/>
            <person name="Thomas C."/>
            <person name="van der Nest A."/>
            <person name="van Dijk A."/>
            <person name="van Heerden A."/>
            <person name="van Vuuren N."/>
            <person name="Yilmaz N."/>
            <person name="Duong T.A."/>
            <person name="van der Merwe N.A."/>
            <person name="Wingfield M.J."/>
            <person name="Wingfield B.D."/>
        </authorList>
    </citation>
    <scope>NUCLEOTIDE SEQUENCE [LARGE SCALE GENOMIC DNA]</scope>
    <source>
        <strain evidence="15 16">CMW 5346</strain>
    </source>
</reference>
<proteinExistence type="inferred from homology"/>
<evidence type="ECO:0000256" key="5">
    <source>
        <dbReference type="ARBA" id="ARBA00022692"/>
    </source>
</evidence>
<evidence type="ECO:0000256" key="7">
    <source>
        <dbReference type="ARBA" id="ARBA00022946"/>
    </source>
</evidence>
<feature type="compositionally biased region" description="Low complexity" evidence="14">
    <location>
        <begin position="69"/>
        <end position="80"/>
    </location>
</feature>
<protein>
    <recommendedName>
        <fullName evidence="4 13">MICOS complex subunit MIC60</fullName>
    </recommendedName>
    <alternativeName>
        <fullName evidence="13">Mitofilin</fullName>
    </alternativeName>
</protein>
<keyword evidence="11 13" id="KW-0472">Membrane</keyword>
<name>A0ABR3YNL8_9PEZI</name>
<evidence type="ECO:0000256" key="14">
    <source>
        <dbReference type="SAM" id="MobiDB-lite"/>
    </source>
</evidence>
<sequence length="706" mass="75174">MLRTSLRSARALGSRHMAATASASAASARTWRVVGASQRFYADAPKPPVLPASETRTAASSPVPPPPTTTSAPVSTDSVPLTPPPPPPPQPTASVSAAAAGAAGSAPPRRKGGFFRKLRNYVLTLSILGALAFGGGVWYSRINDNFHDFFTEYIPYGEQAVLYLEELDFRKRFPNIADRVGGNKPRDTGADVRVPAQSGASWRVADVETSRQSAAVPKKSSARSDASPAKKGGDAPAAPAVPAKAENPTRAKKAIVDTPVTSAAEAAVITNTKDAKDDKAAAAPAAPAFRAPEVDEPSRWPPASPIDPLAVQDATEPVVQDVVRLLNDIITVVNADKANAKYAATIGKAKEQVNKFGRKIKDIRTEAEKDAAAQVEARTASFDAAAQDLVARVESAMAAQEAQWRAEFDEQMAAVRTSYDARLELATARERQLSEEKLQNKLIEQAVQMTQQFADELRDRVETERNGRLGKLNELSSSVADLERLTAGWTEVVDASQRAQQLHVAMDAVRARLADEDATASQGGSQPVLRPFVKELVAVKEIATGDAVVDAAIASIPPAAYQRGIATTSELIDRFRRVAGEVRKASLLPEDAGVASHASSYVLSKVLFRKQGASAGGASAATTASNTTANDSDDANVETILTRTQAFLEEGNLDGAAREMNGLKGWAKTLSRDWLGEVRKVLEVQQALDVITAEARLRSLQLEKSR</sequence>
<comment type="caution">
    <text evidence="15">The sequence shown here is derived from an EMBL/GenBank/DDBJ whole genome shotgun (WGS) entry which is preliminary data.</text>
</comment>
<dbReference type="InterPro" id="IPR019133">
    <property type="entry name" value="MIC60"/>
</dbReference>
<feature type="transmembrane region" description="Helical" evidence="13">
    <location>
        <begin position="118"/>
        <end position="139"/>
    </location>
</feature>
<evidence type="ECO:0000313" key="15">
    <source>
        <dbReference type="EMBL" id="KAL1889906.1"/>
    </source>
</evidence>
<keyword evidence="10 13" id="KW-0496">Mitochondrion</keyword>
<comment type="function">
    <text evidence="12">Component of the MICOS complex, a large protein complex of the mitochondrial inner membrane that plays crucial roles in the maintenance of crista junctions, inner membrane architecture, and formation of contact sites to the outer membrane. Plays a role in keeping cristae membranes connected to the inner boundary membrane. Also promotes protein import via the mitochondrial intermembrane space assembly (MIA) pathway.</text>
</comment>
<evidence type="ECO:0000256" key="11">
    <source>
        <dbReference type="ARBA" id="ARBA00023136"/>
    </source>
</evidence>
<evidence type="ECO:0000256" key="13">
    <source>
        <dbReference type="RuleBase" id="RU363000"/>
    </source>
</evidence>